<proteinExistence type="predicted"/>
<dbReference type="EMBL" id="CAGI01000195">
    <property type="protein sequence ID" value="CCF54736.1"/>
    <property type="molecule type" value="Genomic_DNA"/>
</dbReference>
<keyword evidence="3" id="KW-1185">Reference proteome</keyword>
<accession>I2G6E3</accession>
<feature type="region of interest" description="Disordered" evidence="1">
    <location>
        <begin position="1"/>
        <end position="75"/>
    </location>
</feature>
<feature type="compositionally biased region" description="Basic and acidic residues" evidence="1">
    <location>
        <begin position="14"/>
        <end position="24"/>
    </location>
</feature>
<organism evidence="2 3">
    <name type="scientific">Ustilago hordei</name>
    <name type="common">Barley covered smut fungus</name>
    <dbReference type="NCBI Taxonomy" id="120017"/>
    <lineage>
        <taxon>Eukaryota</taxon>
        <taxon>Fungi</taxon>
        <taxon>Dikarya</taxon>
        <taxon>Basidiomycota</taxon>
        <taxon>Ustilaginomycotina</taxon>
        <taxon>Ustilaginomycetes</taxon>
        <taxon>Ustilaginales</taxon>
        <taxon>Ustilaginaceae</taxon>
        <taxon>Ustilago</taxon>
    </lineage>
</organism>
<name>I2G6E3_USTHO</name>
<sequence>MALRDAIRYSGDMSRSRVSDHVGLEDDGGVGRPRGKERYGSGRELSSSGEENDSRTKGLEEVEAEDSEGGEEGVVGVMGVGVVGGDEEGLSDEKVVDEDANVRVEVRAEERMPLVTAGDASVRNMVVAV</sequence>
<evidence type="ECO:0000256" key="1">
    <source>
        <dbReference type="SAM" id="MobiDB-lite"/>
    </source>
</evidence>
<feature type="compositionally biased region" description="Acidic residues" evidence="1">
    <location>
        <begin position="61"/>
        <end position="71"/>
    </location>
</feature>
<comment type="caution">
    <text evidence="2">The sequence shown here is derived from an EMBL/GenBank/DDBJ whole genome shotgun (WGS) entry which is preliminary data.</text>
</comment>
<reference evidence="2 3" key="1">
    <citation type="journal article" date="2012" name="Plant Cell">
        <title>Genome comparison of barley and maize smut fungi reveals targeted loss of RNA silencing components and species-specific presence of transposable elements.</title>
        <authorList>
            <person name="Laurie J.D."/>
            <person name="Ali S."/>
            <person name="Linning R."/>
            <person name="Mannhaupt G."/>
            <person name="Wong P."/>
            <person name="Gueldener U."/>
            <person name="Muensterkoetter M."/>
            <person name="Moore R."/>
            <person name="Kahmann R."/>
            <person name="Bakkeren G."/>
            <person name="Schirawski J."/>
        </authorList>
    </citation>
    <scope>NUCLEOTIDE SEQUENCE [LARGE SCALE GENOMIC DNA]</scope>
    <source>
        <strain evidence="3">Uh4875-4</strain>
    </source>
</reference>
<protein>
    <submittedName>
        <fullName evidence="2">Uncharacterized protein</fullName>
    </submittedName>
</protein>
<dbReference type="AlphaFoldDB" id="I2G6E3"/>
<dbReference type="OrthoDB" id="10412455at2759"/>
<gene>
    <name evidence="2" type="ORF">UHOR_16717</name>
</gene>
<dbReference type="HOGENOM" id="CLU_1950417_0_0_1"/>
<evidence type="ECO:0000313" key="3">
    <source>
        <dbReference type="Proteomes" id="UP000006174"/>
    </source>
</evidence>
<evidence type="ECO:0000313" key="2">
    <source>
        <dbReference type="EMBL" id="CCF54736.1"/>
    </source>
</evidence>
<dbReference type="Proteomes" id="UP000006174">
    <property type="component" value="Unassembled WGS sequence"/>
</dbReference>